<evidence type="ECO:0000313" key="1">
    <source>
        <dbReference type="EMBL" id="CDW32572.1"/>
    </source>
</evidence>
<dbReference type="EMBL" id="HACA01015211">
    <property type="protein sequence ID" value="CDW32572.1"/>
    <property type="molecule type" value="Transcribed_RNA"/>
</dbReference>
<accession>A0A0K2U3Q4</accession>
<proteinExistence type="predicted"/>
<protein>
    <submittedName>
        <fullName evidence="1">Uncharacterized protein</fullName>
    </submittedName>
</protein>
<reference evidence="1" key="1">
    <citation type="submission" date="2014-05" db="EMBL/GenBank/DDBJ databases">
        <authorList>
            <person name="Chronopoulou M."/>
        </authorList>
    </citation>
    <scope>NUCLEOTIDE SEQUENCE</scope>
    <source>
        <tissue evidence="1">Whole organism</tissue>
    </source>
</reference>
<name>A0A0K2U3Q4_LEPSM</name>
<sequence>MFSILRHSSYDEDATIIQSTWVNLTPCWSHTMSSSTPTWVKPFDKSKKYELMSLYPSYMFCLLMHPVK</sequence>
<organism evidence="1">
    <name type="scientific">Lepeophtheirus salmonis</name>
    <name type="common">Salmon louse</name>
    <name type="synonym">Caligus salmonis</name>
    <dbReference type="NCBI Taxonomy" id="72036"/>
    <lineage>
        <taxon>Eukaryota</taxon>
        <taxon>Metazoa</taxon>
        <taxon>Ecdysozoa</taxon>
        <taxon>Arthropoda</taxon>
        <taxon>Crustacea</taxon>
        <taxon>Multicrustacea</taxon>
        <taxon>Hexanauplia</taxon>
        <taxon>Copepoda</taxon>
        <taxon>Siphonostomatoida</taxon>
        <taxon>Caligidae</taxon>
        <taxon>Lepeophtheirus</taxon>
    </lineage>
</organism>
<dbReference type="AlphaFoldDB" id="A0A0K2U3Q4"/>